<dbReference type="EMBL" id="AYLO01000089">
    <property type="protein sequence ID" value="ESS71697.1"/>
    <property type="molecule type" value="Genomic_DNA"/>
</dbReference>
<dbReference type="SUPFAM" id="SSF53955">
    <property type="entry name" value="Lysozyme-like"/>
    <property type="match status" value="1"/>
</dbReference>
<dbReference type="RefSeq" id="WP_023495306.1">
    <property type="nucleotide sequence ID" value="NZ_AYLO01000089.1"/>
</dbReference>
<reference evidence="1 2" key="1">
    <citation type="journal article" date="2013" name="Genome Announc.">
        <title>Draft Genome Sequence of the Methanotrophic Gammaproteobacterium Methyloglobulus morosus DSM 22980 Strain KoM1.</title>
        <authorList>
            <person name="Poehlein A."/>
            <person name="Deutzmann J.S."/>
            <person name="Daniel R."/>
            <person name="Simeonova D.D."/>
        </authorList>
    </citation>
    <scope>NUCLEOTIDE SEQUENCE [LARGE SCALE GENOMIC DNA]</scope>
    <source>
        <strain evidence="1 2">KoM1</strain>
    </source>
</reference>
<sequence>MLKSLLSAIRKPKWGKQAMQADVPAYYQQERVECSIQAANHYRIPPLVLLAVAEQEGGKPGQKVRNINGTYDYGVMQFNTVSLAGLRPYGINVNHVLAKGCYPYYLAGWRIAGHIHNDQGDIWQRAANYHSRTPYYNSVYRSNLIRRAAKIASRLDAKQTAPGITVNSSPQKARPVKQVKSDQIQEPFSAYSAPIKVNGFDNLKAYPLQFKQRGSFGETPAIIGW</sequence>
<evidence type="ECO:0000313" key="2">
    <source>
        <dbReference type="Proteomes" id="UP000017842"/>
    </source>
</evidence>
<dbReference type="InterPro" id="IPR023346">
    <property type="entry name" value="Lysozyme-like_dom_sf"/>
</dbReference>
<protein>
    <submittedName>
        <fullName evidence="1">TrbN protein</fullName>
    </submittedName>
</protein>
<name>V5BZN7_9GAMM</name>
<dbReference type="AlphaFoldDB" id="V5BZN7"/>
<dbReference type="PATRIC" id="fig|1116472.3.peg.2597"/>
<dbReference type="OrthoDB" id="9808681at2"/>
<dbReference type="Proteomes" id="UP000017842">
    <property type="component" value="Unassembled WGS sequence"/>
</dbReference>
<dbReference type="CDD" id="cd13400">
    <property type="entry name" value="LT_IagB-like"/>
    <property type="match status" value="1"/>
</dbReference>
<accession>V5BZN7</accession>
<keyword evidence="2" id="KW-1185">Reference proteome</keyword>
<dbReference type="eggNOG" id="COG0741">
    <property type="taxonomic scope" value="Bacteria"/>
</dbReference>
<evidence type="ECO:0000313" key="1">
    <source>
        <dbReference type="EMBL" id="ESS71697.1"/>
    </source>
</evidence>
<organism evidence="1 2">
    <name type="scientific">Methyloglobulus morosus KoM1</name>
    <dbReference type="NCBI Taxonomy" id="1116472"/>
    <lineage>
        <taxon>Bacteria</taxon>
        <taxon>Pseudomonadati</taxon>
        <taxon>Pseudomonadota</taxon>
        <taxon>Gammaproteobacteria</taxon>
        <taxon>Methylococcales</taxon>
        <taxon>Methylococcaceae</taxon>
        <taxon>Methyloglobulus</taxon>
    </lineage>
</organism>
<proteinExistence type="predicted"/>
<dbReference type="STRING" id="1116472.MGMO_93c00550"/>
<gene>
    <name evidence="1" type="primary">trbN</name>
    <name evidence="1" type="ORF">MGMO_93c00550</name>
</gene>
<comment type="caution">
    <text evidence="1">The sequence shown here is derived from an EMBL/GenBank/DDBJ whole genome shotgun (WGS) entry which is preliminary data.</text>
</comment>